<proteinExistence type="predicted"/>
<evidence type="ECO:0000313" key="3">
    <source>
        <dbReference type="Proteomes" id="UP001307705"/>
    </source>
</evidence>
<reference evidence="2 3" key="1">
    <citation type="submission" date="2023-08" db="EMBL/GenBank/DDBJ databases">
        <title>Draft genome sequence of Algoriphagus taiwanensis.</title>
        <authorList>
            <person name="Takatani N."/>
            <person name="Hosokawa M."/>
            <person name="Sawabe T."/>
        </authorList>
    </citation>
    <scope>NUCLEOTIDE SEQUENCE [LARGE SCALE GENOMIC DNA]</scope>
    <source>
        <strain evidence="2 3">JCM 19755</strain>
    </source>
</reference>
<accession>A0ABQ6Q0G9</accession>
<feature type="domain" description="Alpha-L-glutamate ligase-related protein ATP-grasp" evidence="1">
    <location>
        <begin position="191"/>
        <end position="342"/>
    </location>
</feature>
<evidence type="ECO:0000259" key="1">
    <source>
        <dbReference type="Pfam" id="PF14397"/>
    </source>
</evidence>
<protein>
    <recommendedName>
        <fullName evidence="1">Alpha-L-glutamate ligase-related protein ATP-grasp domain-containing protein</fullName>
    </recommendedName>
</protein>
<dbReference type="Pfam" id="PF14397">
    <property type="entry name" value="ATPgrasp_ST"/>
    <property type="match status" value="1"/>
</dbReference>
<dbReference type="EMBL" id="BTPE01000005">
    <property type="protein sequence ID" value="GMQ33573.1"/>
    <property type="molecule type" value="Genomic_DNA"/>
</dbReference>
<organism evidence="2 3">
    <name type="scientific">Algoriphagus taiwanensis</name>
    <dbReference type="NCBI Taxonomy" id="1445656"/>
    <lineage>
        <taxon>Bacteria</taxon>
        <taxon>Pseudomonadati</taxon>
        <taxon>Bacteroidota</taxon>
        <taxon>Cytophagia</taxon>
        <taxon>Cytophagales</taxon>
        <taxon>Cyclobacteriaceae</taxon>
        <taxon>Algoriphagus</taxon>
    </lineage>
</organism>
<gene>
    <name evidence="2" type="ORF">Ataiwa_18450</name>
</gene>
<dbReference type="Proteomes" id="UP001307705">
    <property type="component" value="Unassembled WGS sequence"/>
</dbReference>
<name>A0ABQ6Q0G9_9BACT</name>
<sequence>MSHLFQTLKKQIKGFSADRYFQKQAKNQEVIAQKLIRSTLKVHPEHRLSAFQERMIDAYAKEKLGSIRFAPMLQAYSVYQGEFKEGWIPDNYFEQHVLPRTNGFHNTISDLRQLAKRILQADDMPDLGYYVRGCWMGVNNQLMTKAQAKEFFFSQTPQIIVKTNASMRGEGFYRLNADDFDHFEDWKLMDFVIQRPIQQHEWFGRFSRDSVATLRITTVKPWGKAAKKMAAFMRFGRDGVDRVTASSRLVVGVTPSGKLDRYSLDSDWNLSQEHPDSKIAWEGLQLPGFEQMVRRCEDLHDREATMEIIGWDVIWDQNNTMQLMEWNTGYPGIVHSEITTGPNFLETDWSELWNPNYKRVRKS</sequence>
<comment type="caution">
    <text evidence="2">The sequence shown here is derived from an EMBL/GenBank/DDBJ whole genome shotgun (WGS) entry which is preliminary data.</text>
</comment>
<dbReference type="RefSeq" id="WP_338228373.1">
    <property type="nucleotide sequence ID" value="NZ_BTPE01000005.1"/>
</dbReference>
<evidence type="ECO:0000313" key="2">
    <source>
        <dbReference type="EMBL" id="GMQ33573.1"/>
    </source>
</evidence>
<keyword evidence="3" id="KW-1185">Reference proteome</keyword>
<dbReference type="InterPro" id="IPR039523">
    <property type="entry name" value="RimK-rel_E_lig_ATP-grasp"/>
</dbReference>